<feature type="region of interest" description="Disordered" evidence="1">
    <location>
        <begin position="56"/>
        <end position="79"/>
    </location>
</feature>
<reference evidence="2" key="1">
    <citation type="submission" date="2020-03" db="EMBL/GenBank/DDBJ databases">
        <authorList>
            <person name="Weist P."/>
        </authorList>
    </citation>
    <scope>NUCLEOTIDE SEQUENCE</scope>
</reference>
<dbReference type="EMBL" id="CADEAL010000757">
    <property type="protein sequence ID" value="CAB1424819.1"/>
    <property type="molecule type" value="Genomic_DNA"/>
</dbReference>
<organism evidence="2 3">
    <name type="scientific">Pleuronectes platessa</name>
    <name type="common">European plaice</name>
    <dbReference type="NCBI Taxonomy" id="8262"/>
    <lineage>
        <taxon>Eukaryota</taxon>
        <taxon>Metazoa</taxon>
        <taxon>Chordata</taxon>
        <taxon>Craniata</taxon>
        <taxon>Vertebrata</taxon>
        <taxon>Euteleostomi</taxon>
        <taxon>Actinopterygii</taxon>
        <taxon>Neopterygii</taxon>
        <taxon>Teleostei</taxon>
        <taxon>Neoteleostei</taxon>
        <taxon>Acanthomorphata</taxon>
        <taxon>Carangaria</taxon>
        <taxon>Pleuronectiformes</taxon>
        <taxon>Pleuronectoidei</taxon>
        <taxon>Pleuronectidae</taxon>
        <taxon>Pleuronectes</taxon>
    </lineage>
</organism>
<accession>A0A9N7YHX2</accession>
<evidence type="ECO:0000313" key="2">
    <source>
        <dbReference type="EMBL" id="CAB1424819.1"/>
    </source>
</evidence>
<evidence type="ECO:0000313" key="3">
    <source>
        <dbReference type="Proteomes" id="UP001153269"/>
    </source>
</evidence>
<feature type="compositionally biased region" description="Basic and acidic residues" evidence="1">
    <location>
        <begin position="1"/>
        <end position="14"/>
    </location>
</feature>
<feature type="region of interest" description="Disordered" evidence="1">
    <location>
        <begin position="1"/>
        <end position="21"/>
    </location>
</feature>
<dbReference type="Proteomes" id="UP001153269">
    <property type="component" value="Unassembled WGS sequence"/>
</dbReference>
<proteinExistence type="predicted"/>
<protein>
    <submittedName>
        <fullName evidence="2">Uncharacterized protein</fullName>
    </submittedName>
</protein>
<evidence type="ECO:0000256" key="1">
    <source>
        <dbReference type="SAM" id="MobiDB-lite"/>
    </source>
</evidence>
<comment type="caution">
    <text evidence="2">The sequence shown here is derived from an EMBL/GenBank/DDBJ whole genome shotgun (WGS) entry which is preliminary data.</text>
</comment>
<sequence>MRSDTRKFSARRTEIQVNQDDNKQPQIIATATDPCGSVCSGLHGVALLITLSEDRGRAGDAKGPGVNQPGVRERGRGARRERCTKGSLEAIVLRDTKRNVSTQPDLDDADVQYVSVLVIQAVAGENISVPASSLFDPVGFTQPKIKTPRVPLYLAARPTSPIGTSRSLSVGYMPANDYIKSQQRQDNEIGSLGELEPIPADIRHVGERQGT</sequence>
<name>A0A9N7YHX2_PLEPL</name>
<keyword evidence="3" id="KW-1185">Reference proteome</keyword>
<gene>
    <name evidence="2" type="ORF">PLEPLA_LOCUS12747</name>
</gene>
<dbReference type="AlphaFoldDB" id="A0A9N7YHX2"/>